<keyword evidence="1" id="KW-0808">Transferase</keyword>
<feature type="non-terminal residue" evidence="1">
    <location>
        <position position="1"/>
    </location>
</feature>
<dbReference type="SUPFAM" id="SSF53756">
    <property type="entry name" value="UDP-Glycosyltransferase/glycogen phosphorylase"/>
    <property type="match status" value="1"/>
</dbReference>
<sequence>IVGPFLRHFDFQSAQRVDAWIANSQEVAKRIEKFYRKDATVIYPPIEIDSSTAARLAARQVGMTKRKDYYLMVSRIVGGKGILEAATAFKKLGIKLKIVGEIITPLENVEYVGRVEDGELPRLYAGAKGFVALARDEDFG</sequence>
<evidence type="ECO:0000313" key="2">
    <source>
        <dbReference type="Proteomes" id="UP000230796"/>
    </source>
</evidence>
<dbReference type="EMBL" id="PFAF01000057">
    <property type="protein sequence ID" value="PIR98821.1"/>
    <property type="molecule type" value="Genomic_DNA"/>
</dbReference>
<evidence type="ECO:0000313" key="1">
    <source>
        <dbReference type="EMBL" id="PIR98821.1"/>
    </source>
</evidence>
<name>A0A2H0VIA7_9BACT</name>
<comment type="caution">
    <text evidence="1">The sequence shown here is derived from an EMBL/GenBank/DDBJ whole genome shotgun (WGS) entry which is preliminary data.</text>
</comment>
<dbReference type="Proteomes" id="UP000230796">
    <property type="component" value="Unassembled WGS sequence"/>
</dbReference>
<feature type="non-terminal residue" evidence="1">
    <location>
        <position position="140"/>
    </location>
</feature>
<reference evidence="2" key="1">
    <citation type="submission" date="2017-09" db="EMBL/GenBank/DDBJ databases">
        <title>Depth-based differentiation of microbial function through sediment-hosted aquifers and enrichment of novel symbionts in the deep terrestrial subsurface.</title>
        <authorList>
            <person name="Probst A.J."/>
            <person name="Ladd B."/>
            <person name="Jarett J.K."/>
            <person name="Geller-Mcgrath D.E."/>
            <person name="Sieber C.M.K."/>
            <person name="Emerson J.B."/>
            <person name="Anantharaman K."/>
            <person name="Thomas B.C."/>
            <person name="Malmstrom R."/>
            <person name="Stieglmeier M."/>
            <person name="Klingl A."/>
            <person name="Woyke T."/>
            <person name="Ryan C.M."/>
            <person name="Banfield J.F."/>
        </authorList>
    </citation>
    <scope>NUCLEOTIDE SEQUENCE [LARGE SCALE GENOMIC DNA]</scope>
</reference>
<dbReference type="Gene3D" id="3.40.50.2000">
    <property type="entry name" value="Glycogen Phosphorylase B"/>
    <property type="match status" value="1"/>
</dbReference>
<dbReference type="AlphaFoldDB" id="A0A2H0VIA7"/>
<gene>
    <name evidence="1" type="ORF">COT87_02785</name>
</gene>
<protein>
    <submittedName>
        <fullName evidence="1">Glycosyltransferase family 4 protein</fullName>
    </submittedName>
</protein>
<dbReference type="GO" id="GO:0016740">
    <property type="term" value="F:transferase activity"/>
    <property type="evidence" value="ECO:0007669"/>
    <property type="project" value="UniProtKB-KW"/>
</dbReference>
<proteinExistence type="predicted"/>
<accession>A0A2H0VIA7</accession>
<organism evidence="1 2">
    <name type="scientific">Candidatus Collierbacteria bacterium CG10_big_fil_rev_8_21_14_0_10_44_9</name>
    <dbReference type="NCBI Taxonomy" id="1974535"/>
    <lineage>
        <taxon>Bacteria</taxon>
        <taxon>Candidatus Collieribacteriota</taxon>
    </lineage>
</organism>